<keyword evidence="8" id="KW-0574">Periplasm</keyword>
<evidence type="ECO:0000256" key="9">
    <source>
        <dbReference type="ARBA" id="ARBA00022989"/>
    </source>
</evidence>
<dbReference type="SUPFAM" id="SSF54523">
    <property type="entry name" value="Pili subunits"/>
    <property type="match status" value="1"/>
</dbReference>
<evidence type="ECO:0000256" key="5">
    <source>
        <dbReference type="ARBA" id="ARBA00022481"/>
    </source>
</evidence>
<keyword evidence="10" id="KW-0472">Membrane</keyword>
<keyword evidence="9" id="KW-1133">Transmembrane helix</keyword>
<dbReference type="GO" id="GO:0042597">
    <property type="term" value="C:periplasmic space"/>
    <property type="evidence" value="ECO:0007669"/>
    <property type="project" value="UniProtKB-SubCell"/>
</dbReference>
<keyword evidence="5" id="KW-0488">Methylation</keyword>
<gene>
    <name evidence="13" type="ORF">CSW45_13270</name>
</gene>
<keyword evidence="11" id="KW-0998">Cell outer membrane</keyword>
<dbReference type="Gene3D" id="3.55.40.10">
    <property type="entry name" value="minor pseudopilin epsh domain"/>
    <property type="match status" value="1"/>
</dbReference>
<dbReference type="InterPro" id="IPR045584">
    <property type="entry name" value="Pilin-like"/>
</dbReference>
<evidence type="ECO:0000256" key="6">
    <source>
        <dbReference type="ARBA" id="ARBA00022519"/>
    </source>
</evidence>
<accession>A0A430QZI4</accession>
<dbReference type="AlphaFoldDB" id="A0A430QZI4"/>
<name>A0A430QZI4_THESC</name>
<keyword evidence="7" id="KW-0812">Transmembrane</keyword>
<proteinExistence type="predicted"/>
<dbReference type="InterPro" id="IPR022346">
    <property type="entry name" value="T2SS_GspH"/>
</dbReference>
<evidence type="ECO:0000256" key="11">
    <source>
        <dbReference type="ARBA" id="ARBA00023237"/>
    </source>
</evidence>
<evidence type="ECO:0000259" key="12">
    <source>
        <dbReference type="Pfam" id="PF12019"/>
    </source>
</evidence>
<evidence type="ECO:0000256" key="1">
    <source>
        <dbReference type="ARBA" id="ARBA00004203"/>
    </source>
</evidence>
<evidence type="ECO:0000256" key="2">
    <source>
        <dbReference type="ARBA" id="ARBA00004377"/>
    </source>
</evidence>
<evidence type="ECO:0000256" key="8">
    <source>
        <dbReference type="ARBA" id="ARBA00022764"/>
    </source>
</evidence>
<evidence type="ECO:0000313" key="13">
    <source>
        <dbReference type="EMBL" id="RTH00556.1"/>
    </source>
</evidence>
<feature type="domain" description="General secretion pathway GspH" evidence="12">
    <location>
        <begin position="41"/>
        <end position="143"/>
    </location>
</feature>
<evidence type="ECO:0000256" key="10">
    <source>
        <dbReference type="ARBA" id="ARBA00023136"/>
    </source>
</evidence>
<organism evidence="13 14">
    <name type="scientific">Thermus scotoductus</name>
    <dbReference type="NCBI Taxonomy" id="37636"/>
    <lineage>
        <taxon>Bacteria</taxon>
        <taxon>Thermotogati</taxon>
        <taxon>Deinococcota</taxon>
        <taxon>Deinococci</taxon>
        <taxon>Thermales</taxon>
        <taxon>Thermaceae</taxon>
        <taxon>Thermus</taxon>
    </lineage>
</organism>
<sequence length="153" mass="16599">MRMRGFTLLELLVVLALLGVVFLFLPGTLQASVYRHRAAVSETRAFLQGVRTEAIRRGTMVAVVQPHGQENRLLACLDTNHNSDCDPNEAPLRTLILQSSTLELRSGFHPGLRFNALGQLNTGARLVVRTAGHATALCLSLAGRVRESPGGQC</sequence>
<dbReference type="NCBIfam" id="TIGR02532">
    <property type="entry name" value="IV_pilin_GFxxxE"/>
    <property type="match status" value="1"/>
</dbReference>
<dbReference type="GO" id="GO:0009279">
    <property type="term" value="C:cell outer membrane"/>
    <property type="evidence" value="ECO:0007669"/>
    <property type="project" value="UniProtKB-SubCell"/>
</dbReference>
<dbReference type="EMBL" id="PELR01000390">
    <property type="protein sequence ID" value="RTH00556.1"/>
    <property type="molecule type" value="Genomic_DNA"/>
</dbReference>
<dbReference type="RefSeq" id="WP_126178463.1">
    <property type="nucleotide sequence ID" value="NZ_PEMI01000409.1"/>
</dbReference>
<dbReference type="Pfam" id="PF07963">
    <property type="entry name" value="N_methyl"/>
    <property type="match status" value="1"/>
</dbReference>
<evidence type="ECO:0000313" key="14">
    <source>
        <dbReference type="Proteomes" id="UP000286910"/>
    </source>
</evidence>
<protein>
    <submittedName>
        <fullName evidence="13">General secretion pathway protein GspH</fullName>
    </submittedName>
</protein>
<dbReference type="Proteomes" id="UP000286910">
    <property type="component" value="Unassembled WGS sequence"/>
</dbReference>
<keyword evidence="4" id="KW-1003">Cell membrane</keyword>
<comment type="subcellular location">
    <subcellularLocation>
        <location evidence="2">Cell inner membrane</location>
        <topology evidence="2">Single-pass membrane protein</topology>
    </subcellularLocation>
    <subcellularLocation>
        <location evidence="1">Cell outer membrane</location>
        <topology evidence="1">Single-pass membrane protein</topology>
    </subcellularLocation>
    <subcellularLocation>
        <location evidence="3">Periplasm</location>
    </subcellularLocation>
</comment>
<evidence type="ECO:0000256" key="3">
    <source>
        <dbReference type="ARBA" id="ARBA00004418"/>
    </source>
</evidence>
<dbReference type="GO" id="GO:0015628">
    <property type="term" value="P:protein secretion by the type II secretion system"/>
    <property type="evidence" value="ECO:0007669"/>
    <property type="project" value="InterPro"/>
</dbReference>
<dbReference type="GO" id="GO:0005886">
    <property type="term" value="C:plasma membrane"/>
    <property type="evidence" value="ECO:0007669"/>
    <property type="project" value="UniProtKB-SubCell"/>
</dbReference>
<evidence type="ECO:0000256" key="7">
    <source>
        <dbReference type="ARBA" id="ARBA00022692"/>
    </source>
</evidence>
<dbReference type="Pfam" id="PF12019">
    <property type="entry name" value="GspH"/>
    <property type="match status" value="1"/>
</dbReference>
<dbReference type="GO" id="GO:0015627">
    <property type="term" value="C:type II protein secretion system complex"/>
    <property type="evidence" value="ECO:0007669"/>
    <property type="project" value="InterPro"/>
</dbReference>
<dbReference type="InterPro" id="IPR012902">
    <property type="entry name" value="N_methyl_site"/>
</dbReference>
<evidence type="ECO:0000256" key="4">
    <source>
        <dbReference type="ARBA" id="ARBA00022475"/>
    </source>
</evidence>
<reference evidence="13 14" key="1">
    <citation type="journal article" date="2019" name="Extremophiles">
        <title>Biogeography of thermophiles and predominance of Thermus scotoductus in domestic water heaters.</title>
        <authorList>
            <person name="Wilpiszeski R.L."/>
            <person name="Zhang Z."/>
            <person name="House C.H."/>
        </authorList>
    </citation>
    <scope>NUCLEOTIDE SEQUENCE [LARGE SCALE GENOMIC DNA]</scope>
    <source>
        <strain evidence="13 14">32_S32</strain>
    </source>
</reference>
<dbReference type="PROSITE" id="PS00409">
    <property type="entry name" value="PROKAR_NTER_METHYL"/>
    <property type="match status" value="1"/>
</dbReference>
<keyword evidence="6" id="KW-0997">Cell inner membrane</keyword>
<comment type="caution">
    <text evidence="13">The sequence shown here is derived from an EMBL/GenBank/DDBJ whole genome shotgun (WGS) entry which is preliminary data.</text>
</comment>